<feature type="compositionally biased region" description="Basic and acidic residues" evidence="1">
    <location>
        <begin position="115"/>
        <end position="135"/>
    </location>
</feature>
<feature type="compositionally biased region" description="Polar residues" evidence="1">
    <location>
        <begin position="28"/>
        <end position="40"/>
    </location>
</feature>
<dbReference type="OrthoDB" id="10321797at2759"/>
<dbReference type="Proteomes" id="UP000016922">
    <property type="component" value="Unassembled WGS sequence"/>
</dbReference>
<dbReference type="AlphaFoldDB" id="S3DN88"/>
<sequence>MMASPENCTRPQTQESTCLHESTERPSLDTNPDDFSSSLSQTDIPALEKNLKHLLAYPTSFDDVLNPHMHAAIMFIMDHIIPCAGQVVPPDSMQGDVMRVLSRFGREWPLSGRRRVGDYSEDKKHPTLGLKRDSEISELDLNDEGAPEVSGGSQTSQAGRSSNRAETRNFEEIRQDENSGGSIQSSSEAVDGTAGESHTEASHTEASHTEASHTEASHTQASVNQIDKKYGNYQPPTVETIQDEAFNKLVW</sequence>
<feature type="region of interest" description="Disordered" evidence="1">
    <location>
        <begin position="113"/>
        <end position="236"/>
    </location>
</feature>
<accession>S3DN88</accession>
<feature type="compositionally biased region" description="Polar residues" evidence="1">
    <location>
        <begin position="1"/>
        <end position="20"/>
    </location>
</feature>
<evidence type="ECO:0000313" key="2">
    <source>
        <dbReference type="EMBL" id="EPE33561.1"/>
    </source>
</evidence>
<name>S3DN88_GLAL2</name>
<proteinExistence type="predicted"/>
<dbReference type="RefSeq" id="XP_008078713.1">
    <property type="nucleotide sequence ID" value="XM_008080522.1"/>
</dbReference>
<dbReference type="EMBL" id="KE145357">
    <property type="protein sequence ID" value="EPE33561.1"/>
    <property type="molecule type" value="Genomic_DNA"/>
</dbReference>
<dbReference type="KEGG" id="glz:GLAREA_06574"/>
<dbReference type="HOGENOM" id="CLU_1107226_0_0_1"/>
<feature type="compositionally biased region" description="Basic and acidic residues" evidence="1">
    <location>
        <begin position="163"/>
        <end position="177"/>
    </location>
</feature>
<reference evidence="2 3" key="1">
    <citation type="journal article" date="2013" name="BMC Genomics">
        <title>Genomics-driven discovery of the pneumocandin biosynthetic gene cluster in the fungus Glarea lozoyensis.</title>
        <authorList>
            <person name="Chen L."/>
            <person name="Yue Q."/>
            <person name="Zhang X."/>
            <person name="Xiang M."/>
            <person name="Wang C."/>
            <person name="Li S."/>
            <person name="Che Y."/>
            <person name="Ortiz-Lopez F.J."/>
            <person name="Bills G.F."/>
            <person name="Liu X."/>
            <person name="An Z."/>
        </authorList>
    </citation>
    <scope>NUCLEOTIDE SEQUENCE [LARGE SCALE GENOMIC DNA]</scope>
    <source>
        <strain evidence="3">ATCC 20868 / MF5171</strain>
    </source>
</reference>
<feature type="compositionally biased region" description="Polar residues" evidence="1">
    <location>
        <begin position="151"/>
        <end position="162"/>
    </location>
</feature>
<feature type="compositionally biased region" description="Acidic residues" evidence="1">
    <location>
        <begin position="136"/>
        <end position="146"/>
    </location>
</feature>
<evidence type="ECO:0000256" key="1">
    <source>
        <dbReference type="SAM" id="MobiDB-lite"/>
    </source>
</evidence>
<gene>
    <name evidence="2" type="ORF">GLAREA_06574</name>
</gene>
<feature type="compositionally biased region" description="Basic and acidic residues" evidence="1">
    <location>
        <begin position="197"/>
        <end position="216"/>
    </location>
</feature>
<dbReference type="GeneID" id="19465627"/>
<keyword evidence="3" id="KW-1185">Reference proteome</keyword>
<feature type="region of interest" description="Disordered" evidence="1">
    <location>
        <begin position="1"/>
        <end position="40"/>
    </location>
</feature>
<protein>
    <submittedName>
        <fullName evidence="2">Uncharacterized protein</fullName>
    </submittedName>
</protein>
<organism evidence="2 3">
    <name type="scientific">Glarea lozoyensis (strain ATCC 20868 / MF5171)</name>
    <dbReference type="NCBI Taxonomy" id="1116229"/>
    <lineage>
        <taxon>Eukaryota</taxon>
        <taxon>Fungi</taxon>
        <taxon>Dikarya</taxon>
        <taxon>Ascomycota</taxon>
        <taxon>Pezizomycotina</taxon>
        <taxon>Leotiomycetes</taxon>
        <taxon>Helotiales</taxon>
        <taxon>Helotiaceae</taxon>
        <taxon>Glarea</taxon>
    </lineage>
</organism>
<evidence type="ECO:0000313" key="3">
    <source>
        <dbReference type="Proteomes" id="UP000016922"/>
    </source>
</evidence>
<feature type="compositionally biased region" description="Polar residues" evidence="1">
    <location>
        <begin position="178"/>
        <end position="188"/>
    </location>
</feature>